<name>A0AAW5LKH1_MAMSC</name>
<comment type="caution">
    <text evidence="1">The sequence shown here is derived from an EMBL/GenBank/DDBJ whole genome shotgun (WGS) entry which is preliminary data.</text>
</comment>
<gene>
    <name evidence="1" type="ORF">NQ032_03515</name>
</gene>
<proteinExistence type="predicted"/>
<dbReference type="Proteomes" id="UP001204068">
    <property type="component" value="Unassembled WGS sequence"/>
</dbReference>
<evidence type="ECO:0000313" key="1">
    <source>
        <dbReference type="EMBL" id="MCQ9302687.1"/>
    </source>
</evidence>
<dbReference type="RefSeq" id="WP_172965076.1">
    <property type="nucleotide sequence ID" value="NZ_CP041879.1"/>
</dbReference>
<dbReference type="EMBL" id="JANILD010000001">
    <property type="protein sequence ID" value="MCQ9302687.1"/>
    <property type="molecule type" value="Genomic_DNA"/>
</dbReference>
<accession>A0AAW5LKH1</accession>
<dbReference type="AlphaFoldDB" id="A0AAW5LKH1"/>
<evidence type="ECO:0000313" key="2">
    <source>
        <dbReference type="Proteomes" id="UP001204068"/>
    </source>
</evidence>
<reference evidence="1" key="1">
    <citation type="submission" date="2022-07" db="EMBL/GenBank/DDBJ databases">
        <title>Bacterial species isolated from the porcine tonsil microbiota.</title>
        <authorList>
            <person name="Oliveira I.M.F."/>
        </authorList>
    </citation>
    <scope>NUCLEOTIDE SEQUENCE</scope>
    <source>
        <strain evidence="1">8QC2O2</strain>
    </source>
</reference>
<sequence length="53" mass="6335">MVKVKVVKYSKNKLIPFEEQINEVLEELQSVVNDYTIVDFKVINEYKVLIIYK</sequence>
<protein>
    <submittedName>
        <fullName evidence="1">Uncharacterized protein</fullName>
    </submittedName>
</protein>
<organism evidence="1 2">
    <name type="scientific">Mammaliicoccus sciuri</name>
    <name type="common">Staphylococcus sciuri</name>
    <dbReference type="NCBI Taxonomy" id="1296"/>
    <lineage>
        <taxon>Bacteria</taxon>
        <taxon>Bacillati</taxon>
        <taxon>Bacillota</taxon>
        <taxon>Bacilli</taxon>
        <taxon>Bacillales</taxon>
        <taxon>Staphylococcaceae</taxon>
        <taxon>Mammaliicoccus</taxon>
    </lineage>
</organism>